<accession>A0ABN6TEI2</accession>
<feature type="coiled-coil region" evidence="1">
    <location>
        <begin position="21"/>
        <end position="59"/>
    </location>
</feature>
<keyword evidence="3" id="KW-1185">Reference proteome</keyword>
<sequence length="404" mass="43746">MPLLFAFPALAQTKAENDAAKAALELEIARATSKALIAQREAEARRELAEAELAELQARLPPAASKPLEGKVDVSRFGAAGLVKAFDLARELAPGVCNALPPGRKAVIHDPVSTQGVVTARIVSDGIAHMNRQLEQQALALQGVIERYRPASAGSTTLSPLGMAVVPAMVRSFADLASLFKTDVTVQGIACGNGTRELFATALAQTCPGKLSGLGSGYLGELAPAQHANLLAQVRAIVLLRGQNAGRIAVIERLADAAKGETKKELDRMADDAMELLEAVDAFVESLKVGETGDKSPLYNAARYLGYAERLRDALVLDFDLRLEGMSIVKDSLFTGQRLRLSGVAFLWYRLHEPDGRLLAAEVLRQISRRWRWICVARVRRIHSGQANNRISYLWTPPDLQEED</sequence>
<proteinExistence type="predicted"/>
<dbReference type="EMBL" id="AP026966">
    <property type="protein sequence ID" value="BDT60639.1"/>
    <property type="molecule type" value="Genomic_DNA"/>
</dbReference>
<organism evidence="2 3">
    <name type="scientific">Massilia varians</name>
    <dbReference type="NCBI Taxonomy" id="457921"/>
    <lineage>
        <taxon>Bacteria</taxon>
        <taxon>Pseudomonadati</taxon>
        <taxon>Pseudomonadota</taxon>
        <taxon>Betaproteobacteria</taxon>
        <taxon>Burkholderiales</taxon>
        <taxon>Oxalobacteraceae</taxon>
        <taxon>Telluria group</taxon>
        <taxon>Massilia</taxon>
    </lineage>
</organism>
<evidence type="ECO:0000313" key="3">
    <source>
        <dbReference type="Proteomes" id="UP001163336"/>
    </source>
</evidence>
<evidence type="ECO:0000313" key="2">
    <source>
        <dbReference type="EMBL" id="BDT60639.1"/>
    </source>
</evidence>
<protein>
    <submittedName>
        <fullName evidence="2">Uncharacterized protein</fullName>
    </submittedName>
</protein>
<gene>
    <name evidence="2" type="ORF">MasN3_41330</name>
</gene>
<evidence type="ECO:0000256" key="1">
    <source>
        <dbReference type="SAM" id="Coils"/>
    </source>
</evidence>
<name>A0ABN6TEI2_9BURK</name>
<keyword evidence="1" id="KW-0175">Coiled coil</keyword>
<reference evidence="2" key="1">
    <citation type="submission" date="2022-11" db="EMBL/GenBank/DDBJ databases">
        <title>Isolation and characterization of PLA-degrading bacterium Massilia sp. from Antarctic soil.</title>
        <authorList>
            <person name="Sato K."/>
            <person name="Gomez-Fuentes C."/>
            <person name="Ahmad S.A."/>
            <person name="Zulkharnain A."/>
        </authorList>
    </citation>
    <scope>NUCLEOTIDE SEQUENCE</scope>
    <source>
        <strain evidence="2">N-3</strain>
    </source>
</reference>
<dbReference type="Proteomes" id="UP001163336">
    <property type="component" value="Chromosome"/>
</dbReference>